<dbReference type="EMBL" id="LPWD01000162">
    <property type="protein sequence ID" value="ODS03143.1"/>
    <property type="molecule type" value="Genomic_DNA"/>
</dbReference>
<dbReference type="SUPFAM" id="SSF53335">
    <property type="entry name" value="S-adenosyl-L-methionine-dependent methyltransferases"/>
    <property type="match status" value="1"/>
</dbReference>
<dbReference type="PANTHER" id="PTHR34203">
    <property type="entry name" value="METHYLTRANSFERASE, FKBM FAMILY PROTEIN"/>
    <property type="match status" value="1"/>
</dbReference>
<dbReference type="Pfam" id="PF05050">
    <property type="entry name" value="Methyltransf_21"/>
    <property type="match status" value="1"/>
</dbReference>
<proteinExistence type="predicted"/>
<comment type="caution">
    <text evidence="2">The sequence shown here is derived from an EMBL/GenBank/DDBJ whole genome shotgun (WGS) entry which is preliminary data.</text>
</comment>
<evidence type="ECO:0000313" key="2">
    <source>
        <dbReference type="EMBL" id="ODS03143.1"/>
    </source>
</evidence>
<dbReference type="Gene3D" id="3.40.50.150">
    <property type="entry name" value="Vaccinia Virus protein VP39"/>
    <property type="match status" value="1"/>
</dbReference>
<keyword evidence="3" id="KW-1185">Reference proteome</keyword>
<feature type="domain" description="Methyltransferase FkbM" evidence="1">
    <location>
        <begin position="63"/>
        <end position="233"/>
    </location>
</feature>
<gene>
    <name evidence="2" type="ORF">AUC71_11275</name>
</gene>
<dbReference type="InterPro" id="IPR052514">
    <property type="entry name" value="SAM-dependent_MTase"/>
</dbReference>
<protein>
    <recommendedName>
        <fullName evidence="1">Methyltransferase FkbM domain-containing protein</fullName>
    </recommendedName>
</protein>
<reference evidence="2 3" key="1">
    <citation type="journal article" date="2016" name="Environ. Microbiol.">
        <title>New Methyloceanibacter diversity from North Sea sediments includes methanotroph containing solely the soluble methane monooxygenase.</title>
        <authorList>
            <person name="Vekeman B."/>
            <person name="Kerckhof F.M."/>
            <person name="Cremers G."/>
            <person name="de Vos P."/>
            <person name="Vandamme P."/>
            <person name="Boon N."/>
            <person name="Op den Camp H.J."/>
            <person name="Heylen K."/>
        </authorList>
    </citation>
    <scope>NUCLEOTIDE SEQUENCE [LARGE SCALE GENOMIC DNA]</scope>
    <source>
        <strain evidence="2 3">R-67177</strain>
    </source>
</reference>
<accession>A0A1E3WBF4</accession>
<dbReference type="AlphaFoldDB" id="A0A1E3WBF4"/>
<name>A0A1E3WBF4_9HYPH</name>
<evidence type="ECO:0000259" key="1">
    <source>
        <dbReference type="Pfam" id="PF05050"/>
    </source>
</evidence>
<dbReference type="NCBIfam" id="TIGR01444">
    <property type="entry name" value="fkbM_fam"/>
    <property type="match status" value="1"/>
</dbReference>
<dbReference type="Proteomes" id="UP000095042">
    <property type="component" value="Unassembled WGS sequence"/>
</dbReference>
<organism evidence="2 3">
    <name type="scientific">Methyloceanibacter marginalis</name>
    <dbReference type="NCBI Taxonomy" id="1774971"/>
    <lineage>
        <taxon>Bacteria</taxon>
        <taxon>Pseudomonadati</taxon>
        <taxon>Pseudomonadota</taxon>
        <taxon>Alphaproteobacteria</taxon>
        <taxon>Hyphomicrobiales</taxon>
        <taxon>Hyphomicrobiaceae</taxon>
        <taxon>Methyloceanibacter</taxon>
    </lineage>
</organism>
<dbReference type="InterPro" id="IPR006342">
    <property type="entry name" value="FkbM_mtfrase"/>
</dbReference>
<dbReference type="InterPro" id="IPR029063">
    <property type="entry name" value="SAM-dependent_MTases_sf"/>
</dbReference>
<sequence>MSKQIIKYQWIALKIPGSSQEFKLVGLAGDRSVLSSVEKAGIWEPHVMNVLADIIQPTDVCLDVGANIGIYTIFLCQLAEHVVAFEPSNITVDCLAKNVSANALENARVVRCAIGSIQETKTFVHLLELPGCSFVNEQDNPEAVQKFWGRDLERVEETVQIETLDGWLSTHGENRVDFVKMDVEGSEVNAIQGGWETFSKQKPKLAIEFNRRALAEKNGVDPRLLVELYDYVYVLQPGKAKPPTRVISYEELLGHLPDSRFWADLLCLNQPLEDVPRRSVQR</sequence>
<evidence type="ECO:0000313" key="3">
    <source>
        <dbReference type="Proteomes" id="UP000095042"/>
    </source>
</evidence>
<dbReference type="PANTHER" id="PTHR34203:SF15">
    <property type="entry name" value="SLL1173 PROTEIN"/>
    <property type="match status" value="1"/>
</dbReference>